<accession>A0ABY3W6Z1</accession>
<evidence type="ECO:0000259" key="4">
    <source>
        <dbReference type="PROSITE" id="PS01124"/>
    </source>
</evidence>
<evidence type="ECO:0000256" key="2">
    <source>
        <dbReference type="ARBA" id="ARBA00023125"/>
    </source>
</evidence>
<sequence length="330" mass="36812">MTINVAAATELEPLHNGAVSRMSTTNVAELSRVMSSYYGPVRAFPLGEEKFGVQMNTSRNNDVVVGAVRARGHRLERTEALIGDVDPTYMNFGLLLAGRGYVHQQGRTATLGPGAMFMNDPDVPYSLAFKESFHLLYFLFPRKMVGLSAWSLGGIVARAVQPDDVLSRFVRPFLTQFDRSFGAVEERAGTRLLHSALDLIGTVAHQVLESDADGQPISVQRQPLLQQAKDFIESNISDPELTPTRVAESLFITPRHLHGIFQPEGTTVAAWIRERRLEMCRRDLSDPHQMHKPVSAIGERWGFDEASHFSRVFRSAYGVSPRRYREQATA</sequence>
<organism evidence="5 6">
    <name type="scientific">Arthrobacter sulfonylureivorans</name>
    <dbReference type="NCBI Taxonomy" id="2486855"/>
    <lineage>
        <taxon>Bacteria</taxon>
        <taxon>Bacillati</taxon>
        <taxon>Actinomycetota</taxon>
        <taxon>Actinomycetes</taxon>
        <taxon>Micrococcales</taxon>
        <taxon>Micrococcaceae</taxon>
        <taxon>Arthrobacter</taxon>
    </lineage>
</organism>
<dbReference type="Pfam" id="PF14525">
    <property type="entry name" value="AraC_binding_2"/>
    <property type="match status" value="1"/>
</dbReference>
<reference evidence="5 6" key="1">
    <citation type="submission" date="2022-03" db="EMBL/GenBank/DDBJ databases">
        <title>Isotopic signatures of nitrous oxide derived from detoxification processes.</title>
        <authorList>
            <person name="Behrendt U."/>
            <person name="Buchen C."/>
            <person name="Well R."/>
            <person name="Ulrich A."/>
            <person name="Rohe L."/>
            <person name="Kolb S."/>
            <person name="Schloter M."/>
            <person name="Horn M.A."/>
            <person name="Augustin J."/>
        </authorList>
    </citation>
    <scope>NUCLEOTIDE SEQUENCE [LARGE SCALE GENOMIC DNA]</scope>
    <source>
        <strain evidence="5 6">S4-C24</strain>
    </source>
</reference>
<dbReference type="Gene3D" id="1.10.10.60">
    <property type="entry name" value="Homeodomain-like"/>
    <property type="match status" value="1"/>
</dbReference>
<name>A0ABY3W6Z1_9MICC</name>
<dbReference type="SMART" id="SM00342">
    <property type="entry name" value="HTH_ARAC"/>
    <property type="match status" value="1"/>
</dbReference>
<evidence type="ECO:0000256" key="1">
    <source>
        <dbReference type="ARBA" id="ARBA00023015"/>
    </source>
</evidence>
<dbReference type="RefSeq" id="WP_241914175.1">
    <property type="nucleotide sequence ID" value="NZ_CP093326.1"/>
</dbReference>
<dbReference type="InterPro" id="IPR020449">
    <property type="entry name" value="Tscrpt_reg_AraC-type_HTH"/>
</dbReference>
<dbReference type="PANTHER" id="PTHR46796:SF6">
    <property type="entry name" value="ARAC SUBFAMILY"/>
    <property type="match status" value="1"/>
</dbReference>
<dbReference type="PANTHER" id="PTHR46796">
    <property type="entry name" value="HTH-TYPE TRANSCRIPTIONAL ACTIVATOR RHAS-RELATED"/>
    <property type="match status" value="1"/>
</dbReference>
<dbReference type="Proteomes" id="UP000829069">
    <property type="component" value="Chromosome"/>
</dbReference>
<keyword evidence="2" id="KW-0238">DNA-binding</keyword>
<gene>
    <name evidence="5" type="ORF">MNQ99_01470</name>
</gene>
<dbReference type="InterPro" id="IPR018060">
    <property type="entry name" value="HTH_AraC"/>
</dbReference>
<evidence type="ECO:0000313" key="6">
    <source>
        <dbReference type="Proteomes" id="UP000829069"/>
    </source>
</evidence>
<dbReference type="PRINTS" id="PR00032">
    <property type="entry name" value="HTHARAC"/>
</dbReference>
<evidence type="ECO:0000313" key="5">
    <source>
        <dbReference type="EMBL" id="UNK46077.1"/>
    </source>
</evidence>
<feature type="domain" description="HTH araC/xylS-type" evidence="4">
    <location>
        <begin position="226"/>
        <end position="327"/>
    </location>
</feature>
<keyword evidence="6" id="KW-1185">Reference proteome</keyword>
<proteinExistence type="predicted"/>
<evidence type="ECO:0000256" key="3">
    <source>
        <dbReference type="ARBA" id="ARBA00023163"/>
    </source>
</evidence>
<dbReference type="EMBL" id="CP093326">
    <property type="protein sequence ID" value="UNK46077.1"/>
    <property type="molecule type" value="Genomic_DNA"/>
</dbReference>
<protein>
    <submittedName>
        <fullName evidence="5">Helix-turn-helix domain-containing protein</fullName>
    </submittedName>
</protein>
<keyword evidence="1" id="KW-0805">Transcription regulation</keyword>
<dbReference type="InterPro" id="IPR035418">
    <property type="entry name" value="AraC-bd_2"/>
</dbReference>
<dbReference type="Pfam" id="PF12833">
    <property type="entry name" value="HTH_18"/>
    <property type="match status" value="1"/>
</dbReference>
<dbReference type="PROSITE" id="PS01124">
    <property type="entry name" value="HTH_ARAC_FAMILY_2"/>
    <property type="match status" value="1"/>
</dbReference>
<dbReference type="InterPro" id="IPR050204">
    <property type="entry name" value="AraC_XylS_family_regulators"/>
</dbReference>
<dbReference type="InterPro" id="IPR009057">
    <property type="entry name" value="Homeodomain-like_sf"/>
</dbReference>
<dbReference type="SUPFAM" id="SSF46689">
    <property type="entry name" value="Homeodomain-like"/>
    <property type="match status" value="1"/>
</dbReference>
<keyword evidence="3" id="KW-0804">Transcription</keyword>